<sequence>MGKKSILIFSALVVFSFLAGFYYLTLVKREEVFVELKLLAMGSAKTQQYPFFRDEMLDDPTAEVLLSEFSDGRGTYFSIVIIRSSFYCGTHGCKSIIYKRGQSGDYEKLQSNLVINRPIYRKMCGDILSLVFSPTAGLSSQHAEWRYNRERFSFIRNYPLLEEASACEMQPI</sequence>
<reference evidence="2 3" key="1">
    <citation type="submission" date="2020-04" db="EMBL/GenBank/DDBJ databases">
        <title>Molecular characterization of pseudomonads from Agaricus bisporus reveal novel blotch 2 pathogens in Western Europe.</title>
        <authorList>
            <person name="Taparia T."/>
            <person name="Krijger M."/>
            <person name="Haynes E."/>
            <person name="Elpinstone J.G."/>
            <person name="Noble R."/>
            <person name="Van Der Wolf J."/>
        </authorList>
    </citation>
    <scope>NUCLEOTIDE SEQUENCE [LARGE SCALE GENOMIC DNA]</scope>
    <source>
        <strain evidence="2 3">P8021</strain>
    </source>
</reference>
<gene>
    <name evidence="2" type="ORF">HX893_32500</name>
</gene>
<dbReference type="AlphaFoldDB" id="A0A7Y8KKG4"/>
<keyword evidence="1" id="KW-0472">Membrane</keyword>
<evidence type="ECO:0000313" key="3">
    <source>
        <dbReference type="Proteomes" id="UP000585226"/>
    </source>
</evidence>
<dbReference type="EMBL" id="JACASD010000130">
    <property type="protein sequence ID" value="NWE92846.1"/>
    <property type="molecule type" value="Genomic_DNA"/>
</dbReference>
<feature type="transmembrane region" description="Helical" evidence="1">
    <location>
        <begin position="6"/>
        <end position="27"/>
    </location>
</feature>
<evidence type="ECO:0000256" key="1">
    <source>
        <dbReference type="SAM" id="Phobius"/>
    </source>
</evidence>
<name>A0A7Y8KKG4_9PSED</name>
<organism evidence="2 3">
    <name type="scientific">Pseudomonas reactans</name>
    <dbReference type="NCBI Taxonomy" id="117680"/>
    <lineage>
        <taxon>Bacteria</taxon>
        <taxon>Pseudomonadati</taxon>
        <taxon>Pseudomonadota</taxon>
        <taxon>Gammaproteobacteria</taxon>
        <taxon>Pseudomonadales</taxon>
        <taxon>Pseudomonadaceae</taxon>
        <taxon>Pseudomonas</taxon>
    </lineage>
</organism>
<dbReference type="RefSeq" id="WP_177115059.1">
    <property type="nucleotide sequence ID" value="NZ_JACASD010000130.1"/>
</dbReference>
<accession>A0A7Y8KKG4</accession>
<proteinExistence type="predicted"/>
<keyword evidence="1" id="KW-1133">Transmembrane helix</keyword>
<evidence type="ECO:0000313" key="2">
    <source>
        <dbReference type="EMBL" id="NWE92846.1"/>
    </source>
</evidence>
<protein>
    <submittedName>
        <fullName evidence="2">Uncharacterized protein</fullName>
    </submittedName>
</protein>
<keyword evidence="1" id="KW-0812">Transmembrane</keyword>
<comment type="caution">
    <text evidence="2">The sequence shown here is derived from an EMBL/GenBank/DDBJ whole genome shotgun (WGS) entry which is preliminary data.</text>
</comment>
<dbReference type="Proteomes" id="UP000585226">
    <property type="component" value="Unassembled WGS sequence"/>
</dbReference>